<dbReference type="PROSITE" id="PS00463">
    <property type="entry name" value="ZN2_CY6_FUNGAL_1"/>
    <property type="match status" value="1"/>
</dbReference>
<evidence type="ECO:0000256" key="2">
    <source>
        <dbReference type="ARBA" id="ARBA00023242"/>
    </source>
</evidence>
<comment type="caution">
    <text evidence="5">The sequence shown here is derived from an EMBL/GenBank/DDBJ whole genome shotgun (WGS) entry which is preliminary data.</text>
</comment>
<evidence type="ECO:0000313" key="5">
    <source>
        <dbReference type="EMBL" id="KAJ7726361.1"/>
    </source>
</evidence>
<dbReference type="EMBL" id="JARKIB010000187">
    <property type="protein sequence ID" value="KAJ7726361.1"/>
    <property type="molecule type" value="Genomic_DNA"/>
</dbReference>
<dbReference type="PANTHER" id="PTHR46910">
    <property type="entry name" value="TRANSCRIPTION FACTOR PDR1"/>
    <property type="match status" value="1"/>
</dbReference>
<evidence type="ECO:0000256" key="1">
    <source>
        <dbReference type="ARBA" id="ARBA00022723"/>
    </source>
</evidence>
<dbReference type="CDD" id="cd00067">
    <property type="entry name" value="GAL4"/>
    <property type="match status" value="1"/>
</dbReference>
<evidence type="ECO:0000313" key="6">
    <source>
        <dbReference type="Proteomes" id="UP001215598"/>
    </source>
</evidence>
<dbReference type="SMART" id="SM00066">
    <property type="entry name" value="GAL4"/>
    <property type="match status" value="1"/>
</dbReference>
<dbReference type="Gene3D" id="4.10.240.10">
    <property type="entry name" value="Zn(2)-C6 fungal-type DNA-binding domain"/>
    <property type="match status" value="1"/>
</dbReference>
<dbReference type="GO" id="GO:0006351">
    <property type="term" value="P:DNA-templated transcription"/>
    <property type="evidence" value="ECO:0007669"/>
    <property type="project" value="InterPro"/>
</dbReference>
<keyword evidence="2" id="KW-0539">Nucleus</keyword>
<dbReference type="Pfam" id="PF00172">
    <property type="entry name" value="Zn_clus"/>
    <property type="match status" value="1"/>
</dbReference>
<gene>
    <name evidence="5" type="ORF">B0H16DRAFT_1592662</name>
</gene>
<name>A0AAD7HR36_9AGAR</name>
<evidence type="ECO:0000259" key="4">
    <source>
        <dbReference type="PROSITE" id="PS50048"/>
    </source>
</evidence>
<dbReference type="InterPro" id="IPR001138">
    <property type="entry name" value="Zn2Cys6_DnaBD"/>
</dbReference>
<dbReference type="CDD" id="cd12148">
    <property type="entry name" value="fungal_TF_MHR"/>
    <property type="match status" value="1"/>
</dbReference>
<dbReference type="AlphaFoldDB" id="A0AAD7HR36"/>
<sequence length="575" mass="64506">MSSSHPAPKRRRLQHSCDLCKRKKVRCDSSEMPGNRCSNCIAAKAQCTHLYASNSSRNYKNSREHVAAILSQKQAYVPSSDPAVLYSILVDVAKYARNLEELLAASDLSSSFSQQPQLDPSATTEDQIPAEYTPDTDTDDGLFVDQSITDPLRRLTLNLPVSGSDENSRFFGKSSSMNFVKLAMNHVDYPDAGSTFNTQRSDFWTPPSPQASAVFLTETPPTAQSFPEDDLLEMLVEIYFLRINPLCWLLHAPSFRRSLAAGEHRSDPQFGAIVLMVCALAARVSDDPRVFASPDSPPYTAGWKWFQQVRPFQPQSRWLFRLQLIGVRITFSCKQMLTGIGIRIAQQMGAHRRSRYTAGSKIENELLRRAFWFLVAMDIVIASVMGRPRATTSEDYDVDMPTACDDEYREEPHCFQQPANKPALAAYATPYLQLIEIFGRVQKAIYPVKRAKECDPAIVADLDSALNKWMDSIPSHLIWDPTRKGIFLDQSTLLYATYYYGFPPPSSPRNPVSDIPTRSSDAHPPAVYPGSRQDLPLALPSPCDLRQFCPSLRPRYGGAIKTRHRRPGSVLHDSE</sequence>
<protein>
    <submittedName>
        <fullName evidence="5">Fungal-specific transcription factor domain-containing protein</fullName>
    </submittedName>
</protein>
<dbReference type="PROSITE" id="PS50048">
    <property type="entry name" value="ZN2_CY6_FUNGAL_2"/>
    <property type="match status" value="1"/>
</dbReference>
<dbReference type="GO" id="GO:0003677">
    <property type="term" value="F:DNA binding"/>
    <property type="evidence" value="ECO:0007669"/>
    <property type="project" value="InterPro"/>
</dbReference>
<dbReference type="InterPro" id="IPR036864">
    <property type="entry name" value="Zn2-C6_fun-type_DNA-bd_sf"/>
</dbReference>
<evidence type="ECO:0000256" key="3">
    <source>
        <dbReference type="SAM" id="MobiDB-lite"/>
    </source>
</evidence>
<keyword evidence="1" id="KW-0479">Metal-binding</keyword>
<accession>A0AAD7HR36</accession>
<dbReference type="SMART" id="SM00906">
    <property type="entry name" value="Fungal_trans"/>
    <property type="match status" value="1"/>
</dbReference>
<feature type="region of interest" description="Disordered" evidence="3">
    <location>
        <begin position="110"/>
        <end position="142"/>
    </location>
</feature>
<dbReference type="GO" id="GO:0000981">
    <property type="term" value="F:DNA-binding transcription factor activity, RNA polymerase II-specific"/>
    <property type="evidence" value="ECO:0007669"/>
    <property type="project" value="InterPro"/>
</dbReference>
<dbReference type="InterPro" id="IPR050987">
    <property type="entry name" value="AtrR-like"/>
</dbReference>
<feature type="compositionally biased region" description="Low complexity" evidence="3">
    <location>
        <begin position="110"/>
        <end position="121"/>
    </location>
</feature>
<keyword evidence="6" id="KW-1185">Reference proteome</keyword>
<dbReference type="Pfam" id="PF04082">
    <property type="entry name" value="Fungal_trans"/>
    <property type="match status" value="1"/>
</dbReference>
<dbReference type="Proteomes" id="UP001215598">
    <property type="component" value="Unassembled WGS sequence"/>
</dbReference>
<feature type="region of interest" description="Disordered" evidence="3">
    <location>
        <begin position="509"/>
        <end position="531"/>
    </location>
</feature>
<proteinExistence type="predicted"/>
<organism evidence="5 6">
    <name type="scientific">Mycena metata</name>
    <dbReference type="NCBI Taxonomy" id="1033252"/>
    <lineage>
        <taxon>Eukaryota</taxon>
        <taxon>Fungi</taxon>
        <taxon>Dikarya</taxon>
        <taxon>Basidiomycota</taxon>
        <taxon>Agaricomycotina</taxon>
        <taxon>Agaricomycetes</taxon>
        <taxon>Agaricomycetidae</taxon>
        <taxon>Agaricales</taxon>
        <taxon>Marasmiineae</taxon>
        <taxon>Mycenaceae</taxon>
        <taxon>Mycena</taxon>
    </lineage>
</organism>
<dbReference type="GO" id="GO:0008270">
    <property type="term" value="F:zinc ion binding"/>
    <property type="evidence" value="ECO:0007669"/>
    <property type="project" value="InterPro"/>
</dbReference>
<dbReference type="InterPro" id="IPR007219">
    <property type="entry name" value="XnlR_reg_dom"/>
</dbReference>
<dbReference type="SUPFAM" id="SSF57701">
    <property type="entry name" value="Zn2/Cys6 DNA-binding domain"/>
    <property type="match status" value="1"/>
</dbReference>
<feature type="domain" description="Zn(2)-C6 fungal-type" evidence="4">
    <location>
        <begin position="16"/>
        <end position="49"/>
    </location>
</feature>
<dbReference type="PANTHER" id="PTHR46910:SF38">
    <property type="entry name" value="ZN(2)-C6 FUNGAL-TYPE DOMAIN-CONTAINING PROTEIN"/>
    <property type="match status" value="1"/>
</dbReference>
<reference evidence="5" key="1">
    <citation type="submission" date="2023-03" db="EMBL/GenBank/DDBJ databases">
        <title>Massive genome expansion in bonnet fungi (Mycena s.s.) driven by repeated elements and novel gene families across ecological guilds.</title>
        <authorList>
            <consortium name="Lawrence Berkeley National Laboratory"/>
            <person name="Harder C.B."/>
            <person name="Miyauchi S."/>
            <person name="Viragh M."/>
            <person name="Kuo A."/>
            <person name="Thoen E."/>
            <person name="Andreopoulos B."/>
            <person name="Lu D."/>
            <person name="Skrede I."/>
            <person name="Drula E."/>
            <person name="Henrissat B."/>
            <person name="Morin E."/>
            <person name="Kohler A."/>
            <person name="Barry K."/>
            <person name="LaButti K."/>
            <person name="Morin E."/>
            <person name="Salamov A."/>
            <person name="Lipzen A."/>
            <person name="Mereny Z."/>
            <person name="Hegedus B."/>
            <person name="Baldrian P."/>
            <person name="Stursova M."/>
            <person name="Weitz H."/>
            <person name="Taylor A."/>
            <person name="Grigoriev I.V."/>
            <person name="Nagy L.G."/>
            <person name="Martin F."/>
            <person name="Kauserud H."/>
        </authorList>
    </citation>
    <scope>NUCLEOTIDE SEQUENCE</scope>
    <source>
        <strain evidence="5">CBHHK182m</strain>
    </source>
</reference>